<dbReference type="Proteomes" id="UP000824136">
    <property type="component" value="Unassembled WGS sequence"/>
</dbReference>
<dbReference type="InterPro" id="IPR005151">
    <property type="entry name" value="Tail-specific_protease"/>
</dbReference>
<dbReference type="InterPro" id="IPR041489">
    <property type="entry name" value="PDZ_6"/>
</dbReference>
<evidence type="ECO:0000313" key="3">
    <source>
        <dbReference type="Proteomes" id="UP000824136"/>
    </source>
</evidence>
<dbReference type="GO" id="GO:0008236">
    <property type="term" value="F:serine-type peptidase activity"/>
    <property type="evidence" value="ECO:0007669"/>
    <property type="project" value="InterPro"/>
</dbReference>
<dbReference type="GO" id="GO:0030288">
    <property type="term" value="C:outer membrane-bounded periplasmic space"/>
    <property type="evidence" value="ECO:0007669"/>
    <property type="project" value="TreeGrafter"/>
</dbReference>
<dbReference type="PANTHER" id="PTHR32060">
    <property type="entry name" value="TAIL-SPECIFIC PROTEASE"/>
    <property type="match status" value="1"/>
</dbReference>
<accession>A0A9D1GUA2</accession>
<reference evidence="2" key="1">
    <citation type="submission" date="2020-10" db="EMBL/GenBank/DDBJ databases">
        <authorList>
            <person name="Gilroy R."/>
        </authorList>
    </citation>
    <scope>NUCLEOTIDE SEQUENCE</scope>
    <source>
        <strain evidence="2">CHK33-4379</strain>
    </source>
</reference>
<evidence type="ECO:0000313" key="2">
    <source>
        <dbReference type="EMBL" id="HIT59581.1"/>
    </source>
</evidence>
<dbReference type="GO" id="GO:0007165">
    <property type="term" value="P:signal transduction"/>
    <property type="evidence" value="ECO:0007669"/>
    <property type="project" value="TreeGrafter"/>
</dbReference>
<dbReference type="SMART" id="SM00245">
    <property type="entry name" value="TSPc"/>
    <property type="match status" value="1"/>
</dbReference>
<dbReference type="EMBL" id="DVLL01000024">
    <property type="protein sequence ID" value="HIT59581.1"/>
    <property type="molecule type" value="Genomic_DNA"/>
</dbReference>
<reference evidence="2" key="2">
    <citation type="journal article" date="2021" name="PeerJ">
        <title>Extensive microbial diversity within the chicken gut microbiome revealed by metagenomics and culture.</title>
        <authorList>
            <person name="Gilroy R."/>
            <person name="Ravi A."/>
            <person name="Getino M."/>
            <person name="Pursley I."/>
            <person name="Horton D.L."/>
            <person name="Alikhan N.F."/>
            <person name="Baker D."/>
            <person name="Gharbi K."/>
            <person name="Hall N."/>
            <person name="Watson M."/>
            <person name="Adriaenssens E.M."/>
            <person name="Foster-Nyarko E."/>
            <person name="Jarju S."/>
            <person name="Secka A."/>
            <person name="Antonio M."/>
            <person name="Oren A."/>
            <person name="Chaudhuri R.R."/>
            <person name="La Ragione R."/>
            <person name="Hildebrand F."/>
            <person name="Pallen M.J."/>
        </authorList>
    </citation>
    <scope>NUCLEOTIDE SEQUENCE</scope>
    <source>
        <strain evidence="2">CHK33-4379</strain>
    </source>
</reference>
<sequence>MTISLMAIAAAITFIISTSYSMSIYDGLVADVQQRAEMYTKLEQIDTYVRSYYDGTIDEDALIESLADAYIDVLGSNDAEYYDAFEYTLYREHLSGTHLGIGIYAEEVGGCPQITHVIANSPAAAAGLAVGESIIEINGESVLEMGYDRAYALLRAESGTPLMLTIRSGGVDRSVSVSTIQMTVASVRTDIFGSYGYIQVYEFSEKTYQQFIAAYSMLLSSDVKGIIIDLRNNTGMIFEPVFNLLNVLLPPGSVPYIETELTGESSEADPASGDNAITIPVAILVNSRTSGPAELMAVSLHDGLGSAWVIGSSTAGNAELSEIFDLYDSTAIGIPVATLSTTHTSFSGTGVQPDYEIAMAADTPADLIKLDENTDACIKKAIEVISQTAN</sequence>
<organism evidence="2 3">
    <name type="scientific">Candidatus Faeciplasma pullistercoris</name>
    <dbReference type="NCBI Taxonomy" id="2840800"/>
    <lineage>
        <taxon>Bacteria</taxon>
        <taxon>Bacillati</taxon>
        <taxon>Bacillota</taxon>
        <taxon>Clostridia</taxon>
        <taxon>Eubacteriales</taxon>
        <taxon>Oscillospiraceae</taxon>
        <taxon>Oscillospiraceae incertae sedis</taxon>
        <taxon>Candidatus Faeciplasma</taxon>
    </lineage>
</organism>
<name>A0A9D1GUA2_9FIRM</name>
<feature type="domain" description="PDZ" evidence="1">
    <location>
        <begin position="86"/>
        <end position="169"/>
    </location>
</feature>
<dbReference type="PROSITE" id="PS50106">
    <property type="entry name" value="PDZ"/>
    <property type="match status" value="1"/>
</dbReference>
<gene>
    <name evidence="2" type="ORF">IAC39_07735</name>
</gene>
<proteinExistence type="predicted"/>
<dbReference type="SMART" id="SM00228">
    <property type="entry name" value="PDZ"/>
    <property type="match status" value="1"/>
</dbReference>
<dbReference type="Pfam" id="PF17820">
    <property type="entry name" value="PDZ_6"/>
    <property type="match status" value="1"/>
</dbReference>
<dbReference type="AlphaFoldDB" id="A0A9D1GUA2"/>
<dbReference type="InterPro" id="IPR036034">
    <property type="entry name" value="PDZ_sf"/>
</dbReference>
<dbReference type="GO" id="GO:0006508">
    <property type="term" value="P:proteolysis"/>
    <property type="evidence" value="ECO:0007669"/>
    <property type="project" value="InterPro"/>
</dbReference>
<dbReference type="GO" id="GO:0004175">
    <property type="term" value="F:endopeptidase activity"/>
    <property type="evidence" value="ECO:0007669"/>
    <property type="project" value="TreeGrafter"/>
</dbReference>
<dbReference type="Gene3D" id="2.30.42.10">
    <property type="match status" value="1"/>
</dbReference>
<protein>
    <submittedName>
        <fullName evidence="2">PDZ domain-containing protein</fullName>
    </submittedName>
</protein>
<dbReference type="Pfam" id="PF03572">
    <property type="entry name" value="Peptidase_S41"/>
    <property type="match status" value="1"/>
</dbReference>
<dbReference type="SUPFAM" id="SSF50156">
    <property type="entry name" value="PDZ domain-like"/>
    <property type="match status" value="1"/>
</dbReference>
<dbReference type="InterPro" id="IPR029045">
    <property type="entry name" value="ClpP/crotonase-like_dom_sf"/>
</dbReference>
<comment type="caution">
    <text evidence="2">The sequence shown here is derived from an EMBL/GenBank/DDBJ whole genome shotgun (WGS) entry which is preliminary data.</text>
</comment>
<dbReference type="InterPro" id="IPR001478">
    <property type="entry name" value="PDZ"/>
</dbReference>
<dbReference type="SUPFAM" id="SSF52096">
    <property type="entry name" value="ClpP/crotonase"/>
    <property type="match status" value="1"/>
</dbReference>
<dbReference type="Gene3D" id="3.90.226.10">
    <property type="entry name" value="2-enoyl-CoA Hydratase, Chain A, domain 1"/>
    <property type="match status" value="1"/>
</dbReference>
<dbReference type="CDD" id="cd06567">
    <property type="entry name" value="Peptidase_S41"/>
    <property type="match status" value="1"/>
</dbReference>
<dbReference type="PANTHER" id="PTHR32060:SF30">
    <property type="entry name" value="CARBOXY-TERMINAL PROCESSING PROTEASE CTPA"/>
    <property type="match status" value="1"/>
</dbReference>
<evidence type="ECO:0000259" key="1">
    <source>
        <dbReference type="PROSITE" id="PS50106"/>
    </source>
</evidence>